<dbReference type="NCBIfam" id="TIGR00131">
    <property type="entry name" value="gal_kin"/>
    <property type="match status" value="1"/>
</dbReference>
<dbReference type="Pfam" id="PF08544">
    <property type="entry name" value="GHMP_kinases_C"/>
    <property type="match status" value="1"/>
</dbReference>
<dbReference type="PRINTS" id="PR00473">
    <property type="entry name" value="GALCTOKINASE"/>
</dbReference>
<feature type="compositionally biased region" description="Basic residues" evidence="6">
    <location>
        <begin position="656"/>
        <end position="665"/>
    </location>
</feature>
<dbReference type="SUPFAM" id="SSF54211">
    <property type="entry name" value="Ribosomal protein S5 domain 2-like"/>
    <property type="match status" value="1"/>
</dbReference>
<evidence type="ECO:0000256" key="4">
    <source>
        <dbReference type="ARBA" id="ARBA00022777"/>
    </source>
</evidence>
<dbReference type="InterPro" id="IPR013750">
    <property type="entry name" value="GHMP_kinase_C_dom"/>
</dbReference>
<feature type="region of interest" description="Disordered" evidence="6">
    <location>
        <begin position="652"/>
        <end position="676"/>
    </location>
</feature>
<keyword evidence="2" id="KW-0808">Transferase</keyword>
<dbReference type="SUPFAM" id="SSF55060">
    <property type="entry name" value="GHMP Kinase, C-terminal domain"/>
    <property type="match status" value="1"/>
</dbReference>
<dbReference type="InterPro" id="IPR019539">
    <property type="entry name" value="GalKase_N"/>
</dbReference>
<evidence type="ECO:0000313" key="11">
    <source>
        <dbReference type="EMBL" id="TKS14954.1"/>
    </source>
</evidence>
<feature type="transmembrane region" description="Helical" evidence="7">
    <location>
        <begin position="714"/>
        <end position="732"/>
    </location>
</feature>
<dbReference type="GO" id="GO:0006012">
    <property type="term" value="P:galactose metabolic process"/>
    <property type="evidence" value="ECO:0007669"/>
    <property type="project" value="InterPro"/>
</dbReference>
<dbReference type="PANTHER" id="PTHR10457">
    <property type="entry name" value="MEVALONATE KINASE/GALACTOKINASE"/>
    <property type="match status" value="1"/>
</dbReference>
<dbReference type="PROSITE" id="PS00627">
    <property type="entry name" value="GHMP_KINASES_ATP"/>
    <property type="match status" value="1"/>
</dbReference>
<accession>A0A4U5QV19</accession>
<dbReference type="InterPro" id="IPR006204">
    <property type="entry name" value="GHMP_kinase_N_dom"/>
</dbReference>
<comment type="similarity">
    <text evidence="1">Belongs to the GHMP kinase family. GalK subfamily.</text>
</comment>
<keyword evidence="3" id="KW-0547">Nucleotide-binding</keyword>
<dbReference type="PRINTS" id="PR00959">
    <property type="entry name" value="MEVGALKINASE"/>
</dbReference>
<feature type="domain" description="Galactokinase N-terminal" evidence="10">
    <location>
        <begin position="38"/>
        <end position="86"/>
    </location>
</feature>
<evidence type="ECO:0000256" key="5">
    <source>
        <dbReference type="ARBA" id="ARBA00022840"/>
    </source>
</evidence>
<keyword evidence="7" id="KW-0472">Membrane</keyword>
<dbReference type="GO" id="GO:0005524">
    <property type="term" value="F:ATP binding"/>
    <property type="evidence" value="ECO:0007669"/>
    <property type="project" value="UniProtKB-KW"/>
</dbReference>
<feature type="domain" description="GHMP kinase C-terminal" evidence="9">
    <location>
        <begin position="392"/>
        <end position="464"/>
    </location>
</feature>
<keyword evidence="4 11" id="KW-0418">Kinase</keyword>
<dbReference type="Gene3D" id="3.30.230.10">
    <property type="match status" value="1"/>
</dbReference>
<feature type="region of interest" description="Disordered" evidence="6">
    <location>
        <begin position="757"/>
        <end position="797"/>
    </location>
</feature>
<evidence type="ECO:0000259" key="8">
    <source>
        <dbReference type="Pfam" id="PF00288"/>
    </source>
</evidence>
<dbReference type="FunFam" id="1.20.1440.340:FF:000002">
    <property type="entry name" value="Galactokinase"/>
    <property type="match status" value="1"/>
</dbReference>
<dbReference type="InterPro" id="IPR000705">
    <property type="entry name" value="Galactokinase"/>
</dbReference>
<feature type="compositionally biased region" description="Low complexity" evidence="6">
    <location>
        <begin position="762"/>
        <end position="778"/>
    </location>
</feature>
<keyword evidence="7" id="KW-0812">Transmembrane</keyword>
<keyword evidence="5" id="KW-0067">ATP-binding</keyword>
<dbReference type="GO" id="GO:0004335">
    <property type="term" value="F:galactokinase activity"/>
    <property type="evidence" value="ECO:0007669"/>
    <property type="project" value="InterPro"/>
</dbReference>
<proteinExistence type="inferred from homology"/>
<gene>
    <name evidence="11" type="ORF">D5086_0000036210</name>
</gene>
<dbReference type="EMBL" id="RCHU01000101">
    <property type="protein sequence ID" value="TKS14954.1"/>
    <property type="molecule type" value="Genomic_DNA"/>
</dbReference>
<dbReference type="InterPro" id="IPR019741">
    <property type="entry name" value="Galactokinase_CS"/>
</dbReference>
<evidence type="ECO:0000256" key="2">
    <source>
        <dbReference type="ARBA" id="ARBA00022679"/>
    </source>
</evidence>
<dbReference type="InterPro" id="IPR036554">
    <property type="entry name" value="GHMP_kinase_C_sf"/>
</dbReference>
<sequence length="797" mass="86447">MAKHEETPVPCYSSLEVVYGDGSQLEEAKLRFDHLKSKFLQVFGHPPDVFARSPGRVNLIGEHIDYEGYSVLPMAIRQDTIIAIRKNNAEKVLRIANVNGKYTQCDYPADPNQAIDLKNHRWGHYFICGYKGYYEFAKSKGVNVGEPVGLDVIVDGTVPTGSGLSSSAAFVCSATIAIMAAFDVNFPKKEIAQLTCECERHIGTQSGGMDQAISVMAKTGFAELIDFNPIQATDVQLPAGGTFVLAHSLAESQKAVTAATNYNNRVVECRLASIVLGIKLGMKQQDAISDVKTLSDVEGLCVSFANSRGSSDPVIAVKEFLKEKPYTAEEIEEITGESLRSIFKNSPSSLDVLKAAEHYKLHQRAAHVYSEAKRVHAFKDTVSSDLSDEDKLKKLGELMNESHYSCSVLYECSCPELEELVKICRDSDALGARLTGAGWGGCAVALVKEPIVPQFILNLKEKFYQSRIEKGVISKNDLGLYVFASKPSSGAAIFSADDSILKAWKNNWRGSKLGSILGLPSGTFTSQPFLALPGGGRGFNCLESEEKTKRSDWLCLLDMDHIAPRDRDFEVDLESGVRNIVEDSNKDASLGVKTPTKSLLVKVCGAFSDGKANGEERVNLCGNVSNPGGGSADHAKLEGEMSVDQVEKKIVEEKRKKSSNKKPPRPPRGPSLDAADQKLIKEISELAMLKRARIERMKALKKVKATKASSNSNLFAMVFTILFCLVILVQGMSSRATSTNSLGSPLSSETADDGLISVQYFGNPSSSESNGPGSGSPNFIESVAGSDPPKNPRRAVR</sequence>
<evidence type="ECO:0000256" key="7">
    <source>
        <dbReference type="SAM" id="Phobius"/>
    </source>
</evidence>
<dbReference type="InterPro" id="IPR020568">
    <property type="entry name" value="Ribosomal_Su5_D2-typ_SF"/>
</dbReference>
<evidence type="ECO:0000256" key="6">
    <source>
        <dbReference type="SAM" id="MobiDB-lite"/>
    </source>
</evidence>
<evidence type="ECO:0000256" key="3">
    <source>
        <dbReference type="ARBA" id="ARBA00022741"/>
    </source>
</evidence>
<dbReference type="InterPro" id="IPR014721">
    <property type="entry name" value="Ribsml_uS5_D2-typ_fold_subgr"/>
</dbReference>
<dbReference type="PROSITE" id="PS00106">
    <property type="entry name" value="GALACTOKINASE"/>
    <property type="match status" value="1"/>
</dbReference>
<organism evidence="11">
    <name type="scientific">Populus alba</name>
    <name type="common">White poplar</name>
    <dbReference type="NCBI Taxonomy" id="43335"/>
    <lineage>
        <taxon>Eukaryota</taxon>
        <taxon>Viridiplantae</taxon>
        <taxon>Streptophyta</taxon>
        <taxon>Embryophyta</taxon>
        <taxon>Tracheophyta</taxon>
        <taxon>Spermatophyta</taxon>
        <taxon>Magnoliopsida</taxon>
        <taxon>eudicotyledons</taxon>
        <taxon>Gunneridae</taxon>
        <taxon>Pentapetalae</taxon>
        <taxon>rosids</taxon>
        <taxon>fabids</taxon>
        <taxon>Malpighiales</taxon>
        <taxon>Salicaceae</taxon>
        <taxon>Saliceae</taxon>
        <taxon>Populus</taxon>
    </lineage>
</organism>
<evidence type="ECO:0000259" key="9">
    <source>
        <dbReference type="Pfam" id="PF08544"/>
    </source>
</evidence>
<dbReference type="Gene3D" id="3.30.70.3170">
    <property type="match status" value="1"/>
</dbReference>
<dbReference type="STRING" id="43335.A0A4U5QV19"/>
<dbReference type="GO" id="GO:0005829">
    <property type="term" value="C:cytosol"/>
    <property type="evidence" value="ECO:0007669"/>
    <property type="project" value="TreeGrafter"/>
</dbReference>
<reference evidence="11" key="1">
    <citation type="submission" date="2018-10" db="EMBL/GenBank/DDBJ databases">
        <title>Population genomic analysis revealed the cold adaptation of white poplar.</title>
        <authorList>
            <person name="Liu Y.-J."/>
        </authorList>
    </citation>
    <scope>NUCLEOTIDE SEQUENCE [LARGE SCALE GENOMIC DNA]</scope>
    <source>
        <strain evidence="11">PAL-ZL1</strain>
    </source>
</reference>
<evidence type="ECO:0000259" key="10">
    <source>
        <dbReference type="Pfam" id="PF10509"/>
    </source>
</evidence>
<dbReference type="Pfam" id="PF10509">
    <property type="entry name" value="GalKase_gal_bdg"/>
    <property type="match status" value="1"/>
</dbReference>
<dbReference type="PANTHER" id="PTHR10457:SF7">
    <property type="entry name" value="GALACTOKINASE-RELATED"/>
    <property type="match status" value="1"/>
</dbReference>
<dbReference type="InterPro" id="IPR006203">
    <property type="entry name" value="GHMP_knse_ATP-bd_CS"/>
</dbReference>
<dbReference type="FunFam" id="3.30.230.10:FF:000046">
    <property type="entry name" value="galactokinase-like isoform X1"/>
    <property type="match status" value="1"/>
</dbReference>
<protein>
    <submittedName>
        <fullName evidence="11">Galactokinase family protein</fullName>
    </submittedName>
</protein>
<keyword evidence="7" id="KW-1133">Transmembrane helix</keyword>
<evidence type="ECO:0000256" key="1">
    <source>
        <dbReference type="ARBA" id="ARBA00006566"/>
    </source>
</evidence>
<feature type="domain" description="GHMP kinase N-terminal" evidence="8">
    <location>
        <begin position="141"/>
        <end position="217"/>
    </location>
</feature>
<dbReference type="Gene3D" id="1.20.1440.340">
    <property type="match status" value="1"/>
</dbReference>
<name>A0A4U5QV19_POPAL</name>
<dbReference type="Pfam" id="PF00288">
    <property type="entry name" value="GHMP_kinases_N"/>
    <property type="match status" value="1"/>
</dbReference>
<dbReference type="AlphaFoldDB" id="A0A4U5QV19"/>
<comment type="caution">
    <text evidence="11">The sequence shown here is derived from an EMBL/GenBank/DDBJ whole genome shotgun (WGS) entry which is preliminary data.</text>
</comment>